<keyword evidence="12" id="KW-1185">Reference proteome</keyword>
<dbReference type="EMBL" id="KU320680">
    <property type="protein sequence ID" value="ANB44341.1"/>
    <property type="molecule type" value="Genomic_DNA"/>
</dbReference>
<evidence type="ECO:0000259" key="8">
    <source>
        <dbReference type="Pfam" id="PF00889"/>
    </source>
</evidence>
<evidence type="ECO:0000313" key="10">
    <source>
        <dbReference type="EMBL" id="ANB44341.1"/>
    </source>
</evidence>
<dbReference type="SUPFAM" id="SSF54713">
    <property type="entry name" value="Elongation factor Ts (EF-Ts), dimerisation domain"/>
    <property type="match status" value="1"/>
</dbReference>
<dbReference type="InterPro" id="IPR001816">
    <property type="entry name" value="Transl_elong_EFTs/EF1B"/>
</dbReference>
<dbReference type="Proteomes" id="UP000000226">
    <property type="component" value="Chromosome 4"/>
</dbReference>
<dbReference type="Gene3D" id="1.10.286.20">
    <property type="match status" value="1"/>
</dbReference>
<organism evidence="11 12">
    <name type="scientific">Phaseolus vulgaris</name>
    <name type="common">Kidney bean</name>
    <name type="synonym">French bean</name>
    <dbReference type="NCBI Taxonomy" id="3885"/>
    <lineage>
        <taxon>Eukaryota</taxon>
        <taxon>Viridiplantae</taxon>
        <taxon>Streptophyta</taxon>
        <taxon>Embryophyta</taxon>
        <taxon>Tracheophyta</taxon>
        <taxon>Spermatophyta</taxon>
        <taxon>Magnoliopsida</taxon>
        <taxon>eudicotyledons</taxon>
        <taxon>Gunneridae</taxon>
        <taxon>Pentapetalae</taxon>
        <taxon>rosids</taxon>
        <taxon>fabids</taxon>
        <taxon>Fabales</taxon>
        <taxon>Fabaceae</taxon>
        <taxon>Papilionoideae</taxon>
        <taxon>50 kb inversion clade</taxon>
        <taxon>NPAAA clade</taxon>
        <taxon>indigoferoid/millettioid clade</taxon>
        <taxon>Phaseoleae</taxon>
        <taxon>Phaseolus</taxon>
    </lineage>
</organism>
<reference evidence="12" key="2">
    <citation type="journal article" date="2014" name="Nat. Genet.">
        <title>A reference genome for common bean and genome-wide analysis of dual domestications.</title>
        <authorList>
            <person name="Schmutz J."/>
            <person name="McClean P.E."/>
            <person name="Mamidi S."/>
            <person name="Wu G.A."/>
            <person name="Cannon S.B."/>
            <person name="Grimwood J."/>
            <person name="Jenkins J."/>
            <person name="Shu S."/>
            <person name="Song Q."/>
            <person name="Chavarro C."/>
            <person name="Torres-Torres M."/>
            <person name="Geffroy V."/>
            <person name="Moghaddam S.M."/>
            <person name="Gao D."/>
            <person name="Abernathy B."/>
            <person name="Barry K."/>
            <person name="Blair M."/>
            <person name="Brick M.A."/>
            <person name="Chovatia M."/>
            <person name="Gepts P."/>
            <person name="Goodstein D.M."/>
            <person name="Gonzales M."/>
            <person name="Hellsten U."/>
            <person name="Hyten D.L."/>
            <person name="Jia G."/>
            <person name="Kelly J.D."/>
            <person name="Kudrna D."/>
            <person name="Lee R."/>
            <person name="Richard M.M."/>
            <person name="Miklas P.N."/>
            <person name="Osorno J.M."/>
            <person name="Rodrigues J."/>
            <person name="Thareau V."/>
            <person name="Urrea C.A."/>
            <person name="Wang M."/>
            <person name="Yu Y."/>
            <person name="Zhang M."/>
            <person name="Wing R.A."/>
            <person name="Cregan P.B."/>
            <person name="Rokhsar D.S."/>
            <person name="Jackson S.A."/>
        </authorList>
    </citation>
    <scope>NUCLEOTIDE SEQUENCE [LARGE SCALE GENOMIC DNA]</scope>
    <source>
        <strain evidence="12">cv. G19833</strain>
    </source>
</reference>
<keyword evidence="5 6" id="KW-0496">Mitochondrion</keyword>
<evidence type="ECO:0000256" key="5">
    <source>
        <dbReference type="ARBA" id="ARBA00023128"/>
    </source>
</evidence>
<dbReference type="SMR" id="V7BY69"/>
<dbReference type="Gene3D" id="1.10.8.10">
    <property type="entry name" value="DNA helicase RuvA subunit, C-terminal domain"/>
    <property type="match status" value="1"/>
</dbReference>
<dbReference type="FunFam" id="1.10.8.10:FF:000001">
    <property type="entry name" value="Elongation factor Ts"/>
    <property type="match status" value="1"/>
</dbReference>
<dbReference type="AlphaFoldDB" id="V7BY69"/>
<keyword evidence="4" id="KW-0809">Transit peptide</keyword>
<evidence type="ECO:0000256" key="1">
    <source>
        <dbReference type="ARBA" id="ARBA00005532"/>
    </source>
</evidence>
<reference evidence="11" key="1">
    <citation type="submission" date="2013-04" db="EMBL/GenBank/DDBJ databases">
        <authorList>
            <person name="Schmutz J."/>
            <person name="McClean P."/>
            <person name="Shu S."/>
            <person name="Cregan P."/>
            <person name="Rokhsar D."/>
            <person name="Jackson S."/>
        </authorList>
    </citation>
    <scope>NUCLEOTIDE SEQUENCE</scope>
</reference>
<reference evidence="9" key="3">
    <citation type="submission" date="2015-12" db="EMBL/GenBank/DDBJ databases">
        <title>An EF induce resistance response against powdery mildew in common bean.</title>
        <authorList>
            <person name="Campa A."/>
            <person name="Ferreira J.J."/>
        </authorList>
    </citation>
    <scope>NUCLEOTIDE SEQUENCE</scope>
</reference>
<evidence type="ECO:0000313" key="9">
    <source>
        <dbReference type="EMBL" id="ANB44340.1"/>
    </source>
</evidence>
<protein>
    <recommendedName>
        <fullName evidence="6">Elongation factor Ts, mitochondrial</fullName>
        <shortName evidence="6">EF-Ts</shortName>
        <shortName evidence="6">EF-TsMt</shortName>
    </recommendedName>
</protein>
<dbReference type="NCBIfam" id="TIGR00116">
    <property type="entry name" value="tsf"/>
    <property type="match status" value="1"/>
</dbReference>
<accession>V7BY69</accession>
<dbReference type="PANTHER" id="PTHR11741">
    <property type="entry name" value="ELONGATION FACTOR TS"/>
    <property type="match status" value="1"/>
</dbReference>
<gene>
    <name evidence="6" type="primary">EFTS</name>
    <name evidence="11" type="ORF">PHAVU_004G001500g</name>
    <name evidence="10" type="ORF">Phvul.004G001500_genotypePorrilloSintetico</name>
    <name evidence="9" type="ORF">Phvul.004G001500_genotypeX2776</name>
</gene>
<evidence type="ECO:0000256" key="7">
    <source>
        <dbReference type="RuleBase" id="RU000642"/>
    </source>
</evidence>
<dbReference type="InterPro" id="IPR018101">
    <property type="entry name" value="Transl_elong_Ts_CS"/>
</dbReference>
<comment type="function">
    <text evidence="6 7">Associates with the EF-Tu.GDP complex and induces the exchange of GDP to GTP. It remains bound to the aminoacyl-tRNA.EF-Tu.GTP complex up to the GTP hydrolysis stage on the ribosome.</text>
</comment>
<sequence>MAFYGAAKRVCALVRRNSSYYCSASENVNLIKQLRERTSAPMKDVKAALVDSNWDIEAAQKELRKRGKVLASKKSSRTASQGLLAVAQTPTALALVELNCETDFVARNDIFQHLALCLANKALSLSSSSSAFHIGPQSLEDTTLNLEHPKISGETTVQNAITEVAAMMGENVRLRRGYVLPTASNGFISSYLHTSPQPGLGRIAGILSLEVDDGKTQVEALQRVGSELAMHVVAAKPLFLTKELVPSDALANEREILKSQAESSGKSQMAIEKMVEGRLRKYFEDVVLMDQKFIMNDTMNVKAVLDNLSKEVGSSVRVVNFLRMEVGEGIASQETDASETVAQVA</sequence>
<evidence type="ECO:0000256" key="2">
    <source>
        <dbReference type="ARBA" id="ARBA00022768"/>
    </source>
</evidence>
<dbReference type="SUPFAM" id="SSF46934">
    <property type="entry name" value="UBA-like"/>
    <property type="match status" value="1"/>
</dbReference>
<dbReference type="EMBL" id="CM002291">
    <property type="protein sequence ID" value="ESW22869.1"/>
    <property type="molecule type" value="Genomic_DNA"/>
</dbReference>
<comment type="similarity">
    <text evidence="1 6 7">Belongs to the EF-Ts family.</text>
</comment>
<evidence type="ECO:0000313" key="11">
    <source>
        <dbReference type="EMBL" id="ESW22869.1"/>
    </source>
</evidence>
<dbReference type="Gene3D" id="3.30.479.20">
    <property type="entry name" value="Elongation factor Ts, dimerisation domain"/>
    <property type="match status" value="2"/>
</dbReference>
<dbReference type="OrthoDB" id="277235at2759"/>
<evidence type="ECO:0000313" key="12">
    <source>
        <dbReference type="Proteomes" id="UP000000226"/>
    </source>
</evidence>
<dbReference type="Pfam" id="PF00889">
    <property type="entry name" value="EF_TS"/>
    <property type="match status" value="1"/>
</dbReference>
<feature type="domain" description="Translation elongation factor EFTs/EF1B dimerisation" evidence="8">
    <location>
        <begin position="94"/>
        <end position="328"/>
    </location>
</feature>
<name>V7BY69_PHAVU</name>
<evidence type="ECO:0000256" key="3">
    <source>
        <dbReference type="ARBA" id="ARBA00022917"/>
    </source>
</evidence>
<dbReference type="FunFam" id="1.10.286.20:FF:000001">
    <property type="entry name" value="Elongation factor Ts"/>
    <property type="match status" value="1"/>
</dbReference>
<dbReference type="GO" id="GO:0070125">
    <property type="term" value="P:mitochondrial translational elongation"/>
    <property type="evidence" value="ECO:0007669"/>
    <property type="project" value="TreeGrafter"/>
</dbReference>
<dbReference type="eggNOG" id="KOG1071">
    <property type="taxonomic scope" value="Eukaryota"/>
</dbReference>
<dbReference type="FunFam" id="3.30.479.20:FF:000012">
    <property type="entry name" value="Elongation factor Ts, mitochondrial"/>
    <property type="match status" value="1"/>
</dbReference>
<dbReference type="Gramene" id="ESW22869">
    <property type="protein sequence ID" value="ESW22869"/>
    <property type="gene ID" value="PHAVU_004G001500g"/>
</dbReference>
<proteinExistence type="inferred from homology"/>
<evidence type="ECO:0000256" key="4">
    <source>
        <dbReference type="ARBA" id="ARBA00022946"/>
    </source>
</evidence>
<dbReference type="InterPro" id="IPR036402">
    <property type="entry name" value="EF-Ts_dimer_sf"/>
</dbReference>
<keyword evidence="3 6" id="KW-0648">Protein biosynthesis</keyword>
<dbReference type="GO" id="GO:0005739">
    <property type="term" value="C:mitochondrion"/>
    <property type="evidence" value="ECO:0007669"/>
    <property type="project" value="UniProtKB-SubCell"/>
</dbReference>
<dbReference type="EMBL" id="KU320679">
    <property type="protein sequence ID" value="ANB44340.1"/>
    <property type="molecule type" value="Genomic_DNA"/>
</dbReference>
<dbReference type="HAMAP" id="MF_00050">
    <property type="entry name" value="EF_Ts"/>
    <property type="match status" value="1"/>
</dbReference>
<dbReference type="InterPro" id="IPR009060">
    <property type="entry name" value="UBA-like_sf"/>
</dbReference>
<dbReference type="CDD" id="cd14275">
    <property type="entry name" value="UBA_EF-Ts"/>
    <property type="match status" value="1"/>
</dbReference>
<comment type="subcellular location">
    <subcellularLocation>
        <location evidence="6">Mitochondrion</location>
    </subcellularLocation>
</comment>
<dbReference type="InterPro" id="IPR014039">
    <property type="entry name" value="Transl_elong_EFTs/EF1B_dimer"/>
</dbReference>
<evidence type="ECO:0000256" key="6">
    <source>
        <dbReference type="HAMAP-Rule" id="MF_03135"/>
    </source>
</evidence>
<dbReference type="OMA" id="QEYMLDD"/>
<dbReference type="GO" id="GO:0003746">
    <property type="term" value="F:translation elongation factor activity"/>
    <property type="evidence" value="ECO:0007669"/>
    <property type="project" value="UniProtKB-UniRule"/>
</dbReference>
<dbReference type="STRING" id="3885.V7BY69"/>
<dbReference type="PROSITE" id="PS01127">
    <property type="entry name" value="EF_TS_2"/>
    <property type="match status" value="1"/>
</dbReference>
<dbReference type="PANTHER" id="PTHR11741:SF0">
    <property type="entry name" value="ELONGATION FACTOR TS, MITOCHONDRIAL"/>
    <property type="match status" value="1"/>
</dbReference>
<keyword evidence="2 6" id="KW-0251">Elongation factor</keyword>